<gene>
    <name evidence="7" type="ORF">M9458_053284</name>
</gene>
<dbReference type="InterPro" id="IPR010998">
    <property type="entry name" value="Integrase_recombinase_N"/>
</dbReference>
<dbReference type="SUPFAM" id="SSF56672">
    <property type="entry name" value="DNA/RNA polymerases"/>
    <property type="match status" value="1"/>
</dbReference>
<dbReference type="PANTHER" id="PTHR35617:SF3">
    <property type="entry name" value="CORE-BINDING (CB) DOMAIN-CONTAINING PROTEIN"/>
    <property type="match status" value="1"/>
</dbReference>
<dbReference type="Pfam" id="PF00078">
    <property type="entry name" value="RVT_1"/>
    <property type="match status" value="1"/>
</dbReference>
<dbReference type="GO" id="GO:0003677">
    <property type="term" value="F:DNA binding"/>
    <property type="evidence" value="ECO:0007669"/>
    <property type="project" value="UniProtKB-KW"/>
</dbReference>
<evidence type="ECO:0000256" key="3">
    <source>
        <dbReference type="ARBA" id="ARBA00023125"/>
    </source>
</evidence>
<dbReference type="GO" id="GO:0006310">
    <property type="term" value="P:DNA recombination"/>
    <property type="evidence" value="ECO:0007669"/>
    <property type="project" value="UniProtKB-KW"/>
</dbReference>
<dbReference type="SUPFAM" id="SSF56349">
    <property type="entry name" value="DNA breaking-rejoining enzymes"/>
    <property type="match status" value="1"/>
</dbReference>
<comment type="similarity">
    <text evidence="1">Belongs to the beta type-B retroviral polymerase family. HERV class-II K(HML-2) pol subfamily.</text>
</comment>
<dbReference type="GO" id="GO:0004523">
    <property type="term" value="F:RNA-DNA hybrid ribonuclease activity"/>
    <property type="evidence" value="ECO:0007669"/>
    <property type="project" value="UniProtKB-EC"/>
</dbReference>
<keyword evidence="4" id="KW-0233">DNA recombination</keyword>
<dbReference type="EC" id="3.1.26.4" evidence="2"/>
<evidence type="ECO:0000256" key="2">
    <source>
        <dbReference type="ARBA" id="ARBA00012180"/>
    </source>
</evidence>
<proteinExistence type="inferred from homology"/>
<evidence type="ECO:0000256" key="4">
    <source>
        <dbReference type="ARBA" id="ARBA00023172"/>
    </source>
</evidence>
<keyword evidence="8" id="KW-1185">Reference proteome</keyword>
<feature type="non-terminal residue" evidence="7">
    <location>
        <position position="1"/>
    </location>
</feature>
<evidence type="ECO:0000256" key="1">
    <source>
        <dbReference type="ARBA" id="ARBA00010879"/>
    </source>
</evidence>
<dbReference type="CDD" id="cd03714">
    <property type="entry name" value="RT_DIRS1"/>
    <property type="match status" value="1"/>
</dbReference>
<feature type="region of interest" description="Disordered" evidence="5">
    <location>
        <begin position="262"/>
        <end position="290"/>
    </location>
</feature>
<reference evidence="7 8" key="1">
    <citation type="submission" date="2024-05" db="EMBL/GenBank/DDBJ databases">
        <title>Genome sequencing and assembly of Indian major carp, Cirrhinus mrigala (Hamilton, 1822).</title>
        <authorList>
            <person name="Mohindra V."/>
            <person name="Chowdhury L.M."/>
            <person name="Lal K."/>
            <person name="Jena J.K."/>
        </authorList>
    </citation>
    <scope>NUCLEOTIDE SEQUENCE [LARGE SCALE GENOMIC DNA]</scope>
    <source>
        <strain evidence="7">CM1030</strain>
        <tissue evidence="7">Blood</tissue>
    </source>
</reference>
<accession>A0ABD0MQL7</accession>
<feature type="region of interest" description="Disordered" evidence="5">
    <location>
        <begin position="521"/>
        <end position="567"/>
    </location>
</feature>
<dbReference type="InterPro" id="IPR000477">
    <property type="entry name" value="RT_dom"/>
</dbReference>
<sequence>ASENARGTPLAEPRSECMCNLANQTTIRHGRMTSSTRKHKSTFCLSAERSVCCVLLSSVFVQVSTPFILRIMSKSLVKSGKESGPRFRLCVPPCKRYITSGDTHNMCVVCLGTEHAMSALEGADCPHCELLPLRVLRSRKALFEEGAFSSVPQGAGPASAEAERALHSWGSQMDLLEGMETGDPLSSSLPGRSDARSEGSEAHTAATSSQGTGSSLHLSSSEEGDLESAVEEPLPQSPQYEELLEVVTRAVQKLNIDWPAEEKAAPQKSKLDERFLRSKPPPPTRSLPFFPDLHTEISRSWGRPFSARLFIPASDYYGNVVGLDERAYKAMPRYLNKEKLLLQDIQKRLLVSKKNFQQQTLASYLSPGVASSLKAPTLPSKPLRTTSALVGKGYAAAGQARACLHTMSVLQAYQADLLKGLAEGEKVDLEELQRTADLALRATMAAMVAAERHLWLTLSDMKEKDRVFLLDAPLQPSGLFGDAVDSVVSRYQEARKQAAAFQSLGGCWASSYLEVQKLSVATRAPPSRDRGPRHSRPGVVLHGPDARPGPPRAAPTGEERIAPHYTVSVSPRCPREVSLLSLPALQGTTASDELSRISPPGIVAEPGRSSPPRGSLEQLVRQSPAGPPLQGSELAVQPTPEASLEWLVPLVDYLAAWKLLPNVSAWVLRTVENGYAIQFGAPPPPFDGVFPTLVGPEQALVMEQEVETLLRKEAIEVVPPQHRESGFYSRYFIVPKKDGGLRPIIDLRHLNRSVMKLKFKMLTVKQVVSQIRSEDWFVTIDLKDAYFHVSILPQHRKFLRFAFRGEAYQYRVLPFGLALSPRTFTKCVDAALVPLRLQGIRILNYIDDWLRVLGGGHEWPLRQSWHINCLEMLAVCQALKYFLPDLRDRHVLVCTDSTAVVYYINHQGGLRSHPLYKLAHQILVWSQDKLLSLRAVHIPGHLHVGADVLSRQGLRPGEWMLHPEVVKQIWEIFGPAQVDLFAMRENTQFHPAPLGLDAMVQTWPMLRLSGESTPGRGQPTISSPVLGVASEGAQLIASGLSTEVVETILQKLYALKWKLFTSWCGERQQDPANCPVGTVLEVSHSTLKVYMAAISAYHAPLGGMLVGKDPLVVRFLRGVLRLRPPTRPLVPTWDLAVVLEALCRPPFESIEEIPVRFLTIKTALLLALTSLKRVGDLQALSVAPSHLEFAPGMTKAFLYPRPGYVPKVPTNTPQPVVLQAFCPPPFREPDQQKLNCMCPVRALDAYVHRAALWRKSEQLFVCYGPAKKGYPASKETLSRWIVDAISTAYEPSDLPSPMGVKAHSTRAMAASKALMAGVPIQDICNAAGWSTPHTFVSHSRLFCSPALAQPLGRDLEVWGRGHLVPIAFSDAARVPEGERPRRCVSIYPSGIPAGRSLHPQKLTPAALHVLLCFLVDDVIRPRSHSVFGRSVSFPWGTMVTYVTWDVF</sequence>
<dbReference type="Gene3D" id="1.10.150.130">
    <property type="match status" value="1"/>
</dbReference>
<name>A0ABD0MQL7_CIRMR</name>
<comment type="caution">
    <text evidence="7">The sequence shown here is derived from an EMBL/GenBank/DDBJ whole genome shotgun (WGS) entry which is preliminary data.</text>
</comment>
<dbReference type="InterPro" id="IPR043502">
    <property type="entry name" value="DNA/RNA_pol_sf"/>
</dbReference>
<dbReference type="InterPro" id="IPR013762">
    <property type="entry name" value="Integrase-like_cat_sf"/>
</dbReference>
<dbReference type="PANTHER" id="PTHR35617">
    <property type="entry name" value="PHAGE_INTEGRASE DOMAIN-CONTAINING PROTEIN"/>
    <property type="match status" value="1"/>
</dbReference>
<dbReference type="InterPro" id="IPR011010">
    <property type="entry name" value="DNA_brk_join_enz"/>
</dbReference>
<dbReference type="PROSITE" id="PS50878">
    <property type="entry name" value="RT_POL"/>
    <property type="match status" value="1"/>
</dbReference>
<dbReference type="SUPFAM" id="SSF47823">
    <property type="entry name" value="lambda integrase-like, N-terminal domain"/>
    <property type="match status" value="1"/>
</dbReference>
<dbReference type="Gene3D" id="3.10.10.10">
    <property type="entry name" value="HIV Type 1 Reverse Transcriptase, subunit A, domain 1"/>
    <property type="match status" value="1"/>
</dbReference>
<dbReference type="Gene3D" id="3.30.70.270">
    <property type="match status" value="1"/>
</dbReference>
<dbReference type="Proteomes" id="UP001529510">
    <property type="component" value="Unassembled WGS sequence"/>
</dbReference>
<feature type="compositionally biased region" description="Low complexity" evidence="5">
    <location>
        <begin position="204"/>
        <end position="221"/>
    </location>
</feature>
<evidence type="ECO:0000256" key="5">
    <source>
        <dbReference type="SAM" id="MobiDB-lite"/>
    </source>
</evidence>
<protein>
    <recommendedName>
        <fullName evidence="2">ribonuclease H</fullName>
        <ecNumber evidence="2">3.1.26.4</ecNumber>
    </recommendedName>
</protein>
<feature type="region of interest" description="Disordered" evidence="5">
    <location>
        <begin position="590"/>
        <end position="634"/>
    </location>
</feature>
<evidence type="ECO:0000313" key="8">
    <source>
        <dbReference type="Proteomes" id="UP001529510"/>
    </source>
</evidence>
<feature type="domain" description="Reverse transcriptase" evidence="6">
    <location>
        <begin position="715"/>
        <end position="930"/>
    </location>
</feature>
<feature type="region of interest" description="Disordered" evidence="5">
    <location>
        <begin position="177"/>
        <end position="237"/>
    </location>
</feature>
<dbReference type="EMBL" id="JAMKFB020000246">
    <property type="protein sequence ID" value="KAL0151417.1"/>
    <property type="molecule type" value="Genomic_DNA"/>
</dbReference>
<evidence type="ECO:0000259" key="6">
    <source>
        <dbReference type="PROSITE" id="PS50878"/>
    </source>
</evidence>
<dbReference type="CDD" id="cd09275">
    <property type="entry name" value="RNase_HI_RT_DIRS1"/>
    <property type="match status" value="1"/>
</dbReference>
<evidence type="ECO:0000313" key="7">
    <source>
        <dbReference type="EMBL" id="KAL0151417.1"/>
    </source>
</evidence>
<feature type="compositionally biased region" description="Basic and acidic residues" evidence="5">
    <location>
        <begin position="262"/>
        <end position="276"/>
    </location>
</feature>
<dbReference type="Gene3D" id="1.10.443.10">
    <property type="entry name" value="Intergrase catalytic core"/>
    <property type="match status" value="1"/>
</dbReference>
<keyword evidence="3" id="KW-0238">DNA-binding</keyword>
<dbReference type="InterPro" id="IPR043128">
    <property type="entry name" value="Rev_trsase/Diguanyl_cyclase"/>
</dbReference>
<organism evidence="7 8">
    <name type="scientific">Cirrhinus mrigala</name>
    <name type="common">Mrigala</name>
    <dbReference type="NCBI Taxonomy" id="683832"/>
    <lineage>
        <taxon>Eukaryota</taxon>
        <taxon>Metazoa</taxon>
        <taxon>Chordata</taxon>
        <taxon>Craniata</taxon>
        <taxon>Vertebrata</taxon>
        <taxon>Euteleostomi</taxon>
        <taxon>Actinopterygii</taxon>
        <taxon>Neopterygii</taxon>
        <taxon>Teleostei</taxon>
        <taxon>Ostariophysi</taxon>
        <taxon>Cypriniformes</taxon>
        <taxon>Cyprinidae</taxon>
        <taxon>Labeoninae</taxon>
        <taxon>Labeonini</taxon>
        <taxon>Cirrhinus</taxon>
    </lineage>
</organism>